<evidence type="ECO:0000256" key="1">
    <source>
        <dbReference type="SAM" id="Phobius"/>
    </source>
</evidence>
<keyword evidence="1" id="KW-0812">Transmembrane</keyword>
<proteinExistence type="predicted"/>
<protein>
    <submittedName>
        <fullName evidence="2">Uncharacterized protein</fullName>
    </submittedName>
</protein>
<feature type="transmembrane region" description="Helical" evidence="1">
    <location>
        <begin position="12"/>
        <end position="30"/>
    </location>
</feature>
<reference evidence="2" key="2">
    <citation type="submission" date="2023-06" db="EMBL/GenBank/DDBJ databases">
        <authorList>
            <consortium name="Lawrence Berkeley National Laboratory"/>
            <person name="Mondo S.J."/>
            <person name="Hensen N."/>
            <person name="Bonometti L."/>
            <person name="Westerberg I."/>
            <person name="Brannstrom I.O."/>
            <person name="Guillou S."/>
            <person name="Cros-Aarteil S."/>
            <person name="Calhoun S."/>
            <person name="Haridas S."/>
            <person name="Kuo A."/>
            <person name="Pangilinan J."/>
            <person name="Riley R."/>
            <person name="Labutti K."/>
            <person name="Andreopoulos B."/>
            <person name="Lipzen A."/>
            <person name="Chen C."/>
            <person name="Yanf M."/>
            <person name="Daum C."/>
            <person name="Ng V."/>
            <person name="Clum A."/>
            <person name="Steindorff A."/>
            <person name="Ohm R."/>
            <person name="Martin F."/>
            <person name="Silar P."/>
            <person name="Natvig D."/>
            <person name="Lalanne C."/>
            <person name="Gautier V."/>
            <person name="Ament-Velasquez S.L."/>
            <person name="Kruys A."/>
            <person name="Hutchinson M.I."/>
            <person name="Powell A.J."/>
            <person name="Barry K."/>
            <person name="Miller A.N."/>
            <person name="Grigoriev I.V."/>
            <person name="Debuchy R."/>
            <person name="Gladieux P."/>
            <person name="Thoren M.H."/>
            <person name="Johannesson H."/>
        </authorList>
    </citation>
    <scope>NUCLEOTIDE SEQUENCE</scope>
    <source>
        <strain evidence="2">PSN324</strain>
    </source>
</reference>
<feature type="transmembrane region" description="Helical" evidence="1">
    <location>
        <begin position="42"/>
        <end position="61"/>
    </location>
</feature>
<sequence>FFFFFFFFRHKSNRIVLNLVILCCHITPYLSPPSKKSTECLFGQIIIIIIIYFLLLLFVIFPKYIFSSSHFCIVLFNSSNFEHNRLSCFSHERTQKIGNVLAIRKSKKPSSVYMGHNFSLMCSSFPL</sequence>
<feature type="non-terminal residue" evidence="2">
    <location>
        <position position="1"/>
    </location>
</feature>
<reference evidence="2" key="1">
    <citation type="journal article" date="2023" name="Mol. Phylogenet. Evol.">
        <title>Genome-scale phylogeny and comparative genomics of the fungal order Sordariales.</title>
        <authorList>
            <person name="Hensen N."/>
            <person name="Bonometti L."/>
            <person name="Westerberg I."/>
            <person name="Brannstrom I.O."/>
            <person name="Guillou S."/>
            <person name="Cros-Aarteil S."/>
            <person name="Calhoun S."/>
            <person name="Haridas S."/>
            <person name="Kuo A."/>
            <person name="Mondo S."/>
            <person name="Pangilinan J."/>
            <person name="Riley R."/>
            <person name="LaButti K."/>
            <person name="Andreopoulos B."/>
            <person name="Lipzen A."/>
            <person name="Chen C."/>
            <person name="Yan M."/>
            <person name="Daum C."/>
            <person name="Ng V."/>
            <person name="Clum A."/>
            <person name="Steindorff A."/>
            <person name="Ohm R.A."/>
            <person name="Martin F."/>
            <person name="Silar P."/>
            <person name="Natvig D.O."/>
            <person name="Lalanne C."/>
            <person name="Gautier V."/>
            <person name="Ament-Velasquez S.L."/>
            <person name="Kruys A."/>
            <person name="Hutchinson M.I."/>
            <person name="Powell A.J."/>
            <person name="Barry K."/>
            <person name="Miller A.N."/>
            <person name="Grigoriev I.V."/>
            <person name="Debuchy R."/>
            <person name="Gladieux P."/>
            <person name="Hiltunen Thoren M."/>
            <person name="Johannesson H."/>
        </authorList>
    </citation>
    <scope>NUCLEOTIDE SEQUENCE</scope>
    <source>
        <strain evidence="2">PSN324</strain>
    </source>
</reference>
<comment type="caution">
    <text evidence="2">The sequence shown here is derived from an EMBL/GenBank/DDBJ whole genome shotgun (WGS) entry which is preliminary data.</text>
</comment>
<keyword evidence="1" id="KW-1133">Transmembrane helix</keyword>
<organism evidence="2 3">
    <name type="scientific">Cladorrhinum samala</name>
    <dbReference type="NCBI Taxonomy" id="585594"/>
    <lineage>
        <taxon>Eukaryota</taxon>
        <taxon>Fungi</taxon>
        <taxon>Dikarya</taxon>
        <taxon>Ascomycota</taxon>
        <taxon>Pezizomycotina</taxon>
        <taxon>Sordariomycetes</taxon>
        <taxon>Sordariomycetidae</taxon>
        <taxon>Sordariales</taxon>
        <taxon>Podosporaceae</taxon>
        <taxon>Cladorrhinum</taxon>
    </lineage>
</organism>
<keyword evidence="3" id="KW-1185">Reference proteome</keyword>
<accession>A0AAV9HA74</accession>
<name>A0AAV9HA74_9PEZI</name>
<keyword evidence="1" id="KW-0472">Membrane</keyword>
<gene>
    <name evidence="2" type="ORF">QBC42DRAFT_279400</name>
</gene>
<evidence type="ECO:0000313" key="2">
    <source>
        <dbReference type="EMBL" id="KAK4457328.1"/>
    </source>
</evidence>
<dbReference type="EMBL" id="MU865122">
    <property type="protein sequence ID" value="KAK4457328.1"/>
    <property type="molecule type" value="Genomic_DNA"/>
</dbReference>
<evidence type="ECO:0000313" key="3">
    <source>
        <dbReference type="Proteomes" id="UP001321749"/>
    </source>
</evidence>
<dbReference type="AlphaFoldDB" id="A0AAV9HA74"/>
<dbReference type="Proteomes" id="UP001321749">
    <property type="component" value="Unassembled WGS sequence"/>
</dbReference>